<evidence type="ECO:0000256" key="4">
    <source>
        <dbReference type="ARBA" id="ARBA00018339"/>
    </source>
</evidence>
<comment type="similarity">
    <text evidence="3">Belongs to the NOP53 family.</text>
</comment>
<dbReference type="EMBL" id="BNCQ01000018">
    <property type="protein sequence ID" value="GIM05257.1"/>
    <property type="molecule type" value="Genomic_DNA"/>
</dbReference>
<proteinExistence type="inferred from homology"/>
<evidence type="ECO:0000313" key="9">
    <source>
        <dbReference type="Proteomes" id="UP000722791"/>
    </source>
</evidence>
<feature type="compositionally biased region" description="Basic and acidic residues" evidence="7">
    <location>
        <begin position="65"/>
        <end position="78"/>
    </location>
</feature>
<name>A0A8J4LQA5_9CHLO</name>
<comment type="subcellular location">
    <subcellularLocation>
        <location evidence="1">Nucleus</location>
        <location evidence="1">Nucleolus</location>
    </subcellularLocation>
    <subcellularLocation>
        <location evidence="2">Nucleus</location>
        <location evidence="2">Nucleoplasm</location>
    </subcellularLocation>
</comment>
<accession>A0A8J4LQA5</accession>
<dbReference type="Pfam" id="PF07767">
    <property type="entry name" value="Nop53"/>
    <property type="match status" value="1"/>
</dbReference>
<dbReference type="GO" id="GO:0005654">
    <property type="term" value="C:nucleoplasm"/>
    <property type="evidence" value="ECO:0007669"/>
    <property type="project" value="UniProtKB-SubCell"/>
</dbReference>
<feature type="compositionally biased region" description="Acidic residues" evidence="7">
    <location>
        <begin position="283"/>
        <end position="294"/>
    </location>
</feature>
<dbReference type="InterPro" id="IPR011687">
    <property type="entry name" value="Nop53/GLTSCR2"/>
</dbReference>
<feature type="region of interest" description="Disordered" evidence="7">
    <location>
        <begin position="61"/>
        <end position="81"/>
    </location>
</feature>
<feature type="compositionally biased region" description="Basic and acidic residues" evidence="7">
    <location>
        <begin position="346"/>
        <end position="359"/>
    </location>
</feature>
<dbReference type="AlphaFoldDB" id="A0A8J4LQA5"/>
<dbReference type="PIRSF" id="PIRSF017302">
    <property type="entry name" value="Gltscr2"/>
    <property type="match status" value="1"/>
</dbReference>
<evidence type="ECO:0000256" key="7">
    <source>
        <dbReference type="SAM" id="MobiDB-lite"/>
    </source>
</evidence>
<dbReference type="PANTHER" id="PTHR14211">
    <property type="entry name" value="GLIOMA SUPPRESSOR CANDIDATE REGION GENE 2"/>
    <property type="match status" value="1"/>
</dbReference>
<reference evidence="8" key="1">
    <citation type="journal article" date="2021" name="Proc. Natl. Acad. Sci. U.S.A.">
        <title>Three genomes in the algal genus Volvox reveal the fate of a haploid sex-determining region after a transition to homothallism.</title>
        <authorList>
            <person name="Yamamoto K."/>
            <person name="Hamaji T."/>
            <person name="Kawai-Toyooka H."/>
            <person name="Matsuzaki R."/>
            <person name="Takahashi F."/>
            <person name="Nishimura Y."/>
            <person name="Kawachi M."/>
            <person name="Noguchi H."/>
            <person name="Minakuchi Y."/>
            <person name="Umen J.G."/>
            <person name="Toyoda A."/>
            <person name="Nozaki H."/>
        </authorList>
    </citation>
    <scope>NUCLEOTIDE SEQUENCE</scope>
    <source>
        <strain evidence="8">NIES-3785</strain>
    </source>
</reference>
<evidence type="ECO:0000256" key="5">
    <source>
        <dbReference type="ARBA" id="ARBA00022517"/>
    </source>
</evidence>
<dbReference type="PANTHER" id="PTHR14211:SF7">
    <property type="entry name" value="RIBOSOME BIOGENESIS PROTEIN NOP53"/>
    <property type="match status" value="1"/>
</dbReference>
<feature type="compositionally biased region" description="Basic residues" evidence="7">
    <location>
        <begin position="334"/>
        <end position="345"/>
    </location>
</feature>
<dbReference type="Proteomes" id="UP000722791">
    <property type="component" value="Unassembled WGS sequence"/>
</dbReference>
<evidence type="ECO:0000256" key="2">
    <source>
        <dbReference type="ARBA" id="ARBA00004642"/>
    </source>
</evidence>
<keyword evidence="6" id="KW-0539">Nucleus</keyword>
<keyword evidence="5" id="KW-0690">Ribosome biogenesis</keyword>
<feature type="non-terminal residue" evidence="8">
    <location>
        <position position="1"/>
    </location>
</feature>
<dbReference type="GO" id="GO:0008097">
    <property type="term" value="F:5S rRNA binding"/>
    <property type="evidence" value="ECO:0007669"/>
    <property type="project" value="TreeGrafter"/>
</dbReference>
<evidence type="ECO:0000256" key="6">
    <source>
        <dbReference type="ARBA" id="ARBA00023242"/>
    </source>
</evidence>
<dbReference type="GO" id="GO:0006364">
    <property type="term" value="P:rRNA processing"/>
    <property type="evidence" value="ECO:0007669"/>
    <property type="project" value="TreeGrafter"/>
</dbReference>
<feature type="region of interest" description="Disordered" evidence="7">
    <location>
        <begin position="484"/>
        <end position="511"/>
    </location>
</feature>
<feature type="compositionally biased region" description="Acidic residues" evidence="7">
    <location>
        <begin position="317"/>
        <end position="330"/>
    </location>
</feature>
<feature type="region of interest" description="Disordered" evidence="7">
    <location>
        <begin position="252"/>
        <end position="359"/>
    </location>
</feature>
<organism evidence="8 9">
    <name type="scientific">Volvox reticuliferus</name>
    <dbReference type="NCBI Taxonomy" id="1737510"/>
    <lineage>
        <taxon>Eukaryota</taxon>
        <taxon>Viridiplantae</taxon>
        <taxon>Chlorophyta</taxon>
        <taxon>core chlorophytes</taxon>
        <taxon>Chlorophyceae</taxon>
        <taxon>CS clade</taxon>
        <taxon>Chlamydomonadales</taxon>
        <taxon>Volvocaceae</taxon>
        <taxon>Volvox</taxon>
    </lineage>
</organism>
<feature type="compositionally biased region" description="Basic and acidic residues" evidence="7">
    <location>
        <begin position="295"/>
        <end position="304"/>
    </location>
</feature>
<protein>
    <recommendedName>
        <fullName evidence="4">Ribosome biogenesis protein NOP53</fullName>
    </recommendedName>
</protein>
<sequence length="511" mass="55805">MAPPAKSRKGKKAWRKNIDATEVEAFLEDQTYQERRGPAAKDLQDEQLFFVDTTADVDGATAVAEGRRPTKRRREEAAAKPLRCQQILAEAHKAKPVVMAPPPRKPRAAVTATVAGTSKGVLVSAGGGGGGGQGSRRTAVAHPLDLWGDDLGLAASATGKPQQQLAAAVAAVEKKKAKKAVEEDPAAAAVAAVRVMGPSAKALRKSPPPVRVAAVAVDIPGCSFNPDVEQHQDALALLVAAELKKELRKELLPTAPPEEVEVPEGALGRPLTELEQLQVEAASSDDEEAEEEEEANRGRREVRARAAPTDPNAIALLEEEEREEGEEEEGALGKLKKTGKKSRMQRNKEARRKAVEAEAEERRRLKAQRRELQSLKDVTAQLEEEEAEKEIRRLRRATMLEERAAVQPPRLGKLKFEPPSVQVLTSEEKTGSLRQVVPCAMLAADRFKSLQQRGILEPRKPRGFQEKRRRVVYEKGARFERAAEATAEVRDLSRRNKKARRQAKAAEATGG</sequence>
<evidence type="ECO:0000256" key="1">
    <source>
        <dbReference type="ARBA" id="ARBA00004604"/>
    </source>
</evidence>
<dbReference type="GO" id="GO:0000027">
    <property type="term" value="P:ribosomal large subunit assembly"/>
    <property type="evidence" value="ECO:0007669"/>
    <property type="project" value="TreeGrafter"/>
</dbReference>
<evidence type="ECO:0000313" key="8">
    <source>
        <dbReference type="EMBL" id="GIM05257.1"/>
    </source>
</evidence>
<gene>
    <name evidence="8" type="ORF">Vretimale_9704</name>
</gene>
<dbReference type="GO" id="GO:0005730">
    <property type="term" value="C:nucleolus"/>
    <property type="evidence" value="ECO:0007669"/>
    <property type="project" value="UniProtKB-SubCell"/>
</dbReference>
<feature type="compositionally biased region" description="Basic and acidic residues" evidence="7">
    <location>
        <begin position="484"/>
        <end position="494"/>
    </location>
</feature>
<comment type="caution">
    <text evidence="8">The sequence shown here is derived from an EMBL/GenBank/DDBJ whole genome shotgun (WGS) entry which is preliminary data.</text>
</comment>
<evidence type="ECO:0000256" key="3">
    <source>
        <dbReference type="ARBA" id="ARBA00008838"/>
    </source>
</evidence>